<dbReference type="InterPro" id="IPR025110">
    <property type="entry name" value="AMP-bd_C"/>
</dbReference>
<name>A0ABT6MBY6_9NOCA</name>
<dbReference type="Gene3D" id="3.30.300.30">
    <property type="match status" value="1"/>
</dbReference>
<dbReference type="PANTHER" id="PTHR43767">
    <property type="entry name" value="LONG-CHAIN-FATTY-ACID--COA LIGASE"/>
    <property type="match status" value="1"/>
</dbReference>
<dbReference type="EMBL" id="JARXVC010000007">
    <property type="protein sequence ID" value="MDH6281823.1"/>
    <property type="molecule type" value="Genomic_DNA"/>
</dbReference>
<proteinExistence type="predicted"/>
<dbReference type="InterPro" id="IPR020845">
    <property type="entry name" value="AMP-binding_CS"/>
</dbReference>
<dbReference type="InterPro" id="IPR045851">
    <property type="entry name" value="AMP-bd_C_sf"/>
</dbReference>
<comment type="caution">
    <text evidence="3">The sequence shown here is derived from an EMBL/GenBank/DDBJ whole genome shotgun (WGS) entry which is preliminary data.</text>
</comment>
<gene>
    <name evidence="3" type="ORF">M2280_003045</name>
</gene>
<dbReference type="Proteomes" id="UP001160334">
    <property type="component" value="Unassembled WGS sequence"/>
</dbReference>
<dbReference type="InterPro" id="IPR042099">
    <property type="entry name" value="ANL_N_sf"/>
</dbReference>
<dbReference type="Pfam" id="PF00501">
    <property type="entry name" value="AMP-binding"/>
    <property type="match status" value="1"/>
</dbReference>
<dbReference type="RefSeq" id="WP_280761137.1">
    <property type="nucleotide sequence ID" value="NZ_JARXVC010000007.1"/>
</dbReference>
<feature type="domain" description="AMP-binding enzyme C-terminal" evidence="2">
    <location>
        <begin position="425"/>
        <end position="500"/>
    </location>
</feature>
<evidence type="ECO:0000313" key="3">
    <source>
        <dbReference type="EMBL" id="MDH6281823.1"/>
    </source>
</evidence>
<sequence>MSIASVVRVAAERFGPDVAVEDGTTSLTFTELSDRVHRLAAGLVQVGVTPGSTVLVLLPNSTAAVEVDLALTIGGYVRVALNPRVGERDWARIMEDCAPAALIFDPAVAGAREFALQALAEIVIAAGSGGDDLTLDAVVARAPEVVSLPDPDPESLCALHYSSGTTGVPKGAQRSHANRLASLRAMREHVLAGTLDGPEPPVFVHAGPIIHTSGLFVLPFIEAGGRQVLLDHARPADVIAAVERHGATHTALVPTVVARMLDFDDAQLSPMRRMRMLAYAGAPMPVEHIRQAYHRITPNLVQYYGMVEAIPPLTVLDAADHRRGVTDDPDLLGSVGRPCSGIEIEFRNGDRPVADGEIGELVVGGPAVSPGYHNAGARTDLGKSHADGVLHSGDLGFRAATGYLHLTGRSKDMIITGGYNVYPREVEEAISAVAGVNDVVAVGLPDPLWGQRIVAAYTVDVGAALEDASVLAESRHRLPDYKRPKSVHQVDALPLTPLGKVDRASATRMLEHITQQASTRSTN</sequence>
<keyword evidence="4" id="KW-1185">Reference proteome</keyword>
<keyword evidence="3" id="KW-0436">Ligase</keyword>
<evidence type="ECO:0000259" key="1">
    <source>
        <dbReference type="Pfam" id="PF00501"/>
    </source>
</evidence>
<evidence type="ECO:0000259" key="2">
    <source>
        <dbReference type="Pfam" id="PF13193"/>
    </source>
</evidence>
<protein>
    <submittedName>
        <fullName evidence="3">Acyl-CoA synthetase (AMP-forming)/AMP-acid ligase II</fullName>
    </submittedName>
</protein>
<dbReference type="InterPro" id="IPR000873">
    <property type="entry name" value="AMP-dep_synth/lig_dom"/>
</dbReference>
<feature type="domain" description="AMP-dependent synthetase/ligase" evidence="1">
    <location>
        <begin position="9"/>
        <end position="373"/>
    </location>
</feature>
<organism evidence="3 4">
    <name type="scientific">Prescottella agglutinans</name>
    <dbReference type="NCBI Taxonomy" id="1644129"/>
    <lineage>
        <taxon>Bacteria</taxon>
        <taxon>Bacillati</taxon>
        <taxon>Actinomycetota</taxon>
        <taxon>Actinomycetes</taxon>
        <taxon>Mycobacteriales</taxon>
        <taxon>Nocardiaceae</taxon>
        <taxon>Prescottella</taxon>
    </lineage>
</organism>
<dbReference type="SUPFAM" id="SSF56801">
    <property type="entry name" value="Acetyl-CoA synthetase-like"/>
    <property type="match status" value="1"/>
</dbReference>
<evidence type="ECO:0000313" key="4">
    <source>
        <dbReference type="Proteomes" id="UP001160334"/>
    </source>
</evidence>
<dbReference type="Gene3D" id="3.40.50.12780">
    <property type="entry name" value="N-terminal domain of ligase-like"/>
    <property type="match status" value="1"/>
</dbReference>
<dbReference type="PANTHER" id="PTHR43767:SF1">
    <property type="entry name" value="NONRIBOSOMAL PEPTIDE SYNTHASE PES1 (EUROFUNG)-RELATED"/>
    <property type="match status" value="1"/>
</dbReference>
<reference evidence="3 4" key="1">
    <citation type="submission" date="2023-04" db="EMBL/GenBank/DDBJ databases">
        <title>Forest soil microbial communities from Buena Vista Peninsula, Colon Province, Panama.</title>
        <authorList>
            <person name="Bouskill N."/>
        </authorList>
    </citation>
    <scope>NUCLEOTIDE SEQUENCE [LARGE SCALE GENOMIC DNA]</scope>
    <source>
        <strain evidence="3 4">CFH S0262</strain>
    </source>
</reference>
<accession>A0ABT6MBY6</accession>
<dbReference type="PROSITE" id="PS00455">
    <property type="entry name" value="AMP_BINDING"/>
    <property type="match status" value="1"/>
</dbReference>
<dbReference type="GO" id="GO:0016874">
    <property type="term" value="F:ligase activity"/>
    <property type="evidence" value="ECO:0007669"/>
    <property type="project" value="UniProtKB-KW"/>
</dbReference>
<dbReference type="Pfam" id="PF13193">
    <property type="entry name" value="AMP-binding_C"/>
    <property type="match status" value="1"/>
</dbReference>
<dbReference type="InterPro" id="IPR050237">
    <property type="entry name" value="ATP-dep_AMP-bd_enzyme"/>
</dbReference>